<dbReference type="RefSeq" id="WP_302877814.1">
    <property type="nucleotide sequence ID" value="NZ_JAUMKJ010000007.1"/>
</dbReference>
<feature type="region of interest" description="Disordered" evidence="1">
    <location>
        <begin position="1"/>
        <end position="20"/>
    </location>
</feature>
<evidence type="ECO:0000313" key="3">
    <source>
        <dbReference type="Proteomes" id="UP001168883"/>
    </source>
</evidence>
<proteinExistence type="predicted"/>
<name>A0ABT8V7X7_9BACL</name>
<gene>
    <name evidence="2" type="ORF">Q3C12_07285</name>
</gene>
<feature type="compositionally biased region" description="Basic and acidic residues" evidence="1">
    <location>
        <begin position="11"/>
        <end position="20"/>
    </location>
</feature>
<evidence type="ECO:0000256" key="1">
    <source>
        <dbReference type="SAM" id="MobiDB-lite"/>
    </source>
</evidence>
<sequence length="48" mass="5557">MKFRYSSRHPSVFDDHDSPHSYESKLEKLQSFGIYKQKAWGAGPQTAI</sequence>
<keyword evidence="3" id="KW-1185">Reference proteome</keyword>
<accession>A0ABT8V7X7</accession>
<organism evidence="2 3">
    <name type="scientific">Paenibacillus ehimensis</name>
    <dbReference type="NCBI Taxonomy" id="79264"/>
    <lineage>
        <taxon>Bacteria</taxon>
        <taxon>Bacillati</taxon>
        <taxon>Bacillota</taxon>
        <taxon>Bacilli</taxon>
        <taxon>Bacillales</taxon>
        <taxon>Paenibacillaceae</taxon>
        <taxon>Paenibacillus</taxon>
    </lineage>
</organism>
<protein>
    <submittedName>
        <fullName evidence="2">Uncharacterized protein</fullName>
    </submittedName>
</protein>
<reference evidence="2" key="1">
    <citation type="submission" date="2023-07" db="EMBL/GenBank/DDBJ databases">
        <authorList>
            <person name="Aktuganov G."/>
            <person name="Boyko T."/>
            <person name="Delegan Y."/>
            <person name="Galimzianova N."/>
            <person name="Gilvanova E."/>
            <person name="Korobov V."/>
            <person name="Kuzmina L."/>
            <person name="Melentiev A."/>
            <person name="Milman P."/>
            <person name="Ryabova A."/>
            <person name="Stupak E."/>
            <person name="Yasakov T."/>
            <person name="Zharikova N."/>
            <person name="Zhurenko E."/>
        </authorList>
    </citation>
    <scope>NUCLEOTIDE SEQUENCE</scope>
    <source>
        <strain evidence="2">IB-739</strain>
    </source>
</reference>
<comment type="caution">
    <text evidence="2">The sequence shown here is derived from an EMBL/GenBank/DDBJ whole genome shotgun (WGS) entry which is preliminary data.</text>
</comment>
<dbReference type="Proteomes" id="UP001168883">
    <property type="component" value="Unassembled WGS sequence"/>
</dbReference>
<evidence type="ECO:0000313" key="2">
    <source>
        <dbReference type="EMBL" id="MDO3676803.1"/>
    </source>
</evidence>
<dbReference type="EMBL" id="JAUMKJ010000007">
    <property type="protein sequence ID" value="MDO3676803.1"/>
    <property type="molecule type" value="Genomic_DNA"/>
</dbReference>